<dbReference type="PANTHER" id="PTHR43798:SF33">
    <property type="entry name" value="HYDROLASE, PUTATIVE (AFU_ORTHOLOGUE AFUA_2G14860)-RELATED"/>
    <property type="match status" value="1"/>
</dbReference>
<dbReference type="Gene3D" id="3.40.50.1820">
    <property type="entry name" value="alpha/beta hydrolase"/>
    <property type="match status" value="1"/>
</dbReference>
<feature type="domain" description="AB hydrolase-1" evidence="1">
    <location>
        <begin position="27"/>
        <end position="274"/>
    </location>
</feature>
<dbReference type="EMBL" id="JBHSAY010000008">
    <property type="protein sequence ID" value="MFC4131956.1"/>
    <property type="molecule type" value="Genomic_DNA"/>
</dbReference>
<evidence type="ECO:0000259" key="1">
    <source>
        <dbReference type="Pfam" id="PF12697"/>
    </source>
</evidence>
<sequence length="288" mass="29955">MQPLDIALPGSAGALRVLRFGDGDNLVVAAHGITASAMSFAAVARALPAGWSLLAVDLRGRGGSDHAPGPFGIDQHAADLAVVASQFGTPMVLAGQSLGAYAALRAAVRTPELFTRLVLVDGGLPLPVPVGVDPDAVLEATVGPAIARLKTTYPSEQAYLEFFQQHPALSAAWNDDLTAYVRYDAVGEPGAIRSRVNPEAVYADGRDLVVHAASFGDDLAALTIPATLLYAPRGMFGQEPGLLPQPVVDHWTAATSLTSQLIPDCNHYTILTDPKPAETIAHAITGGE</sequence>
<protein>
    <submittedName>
        <fullName evidence="2">Alpha/beta hydrolase</fullName>
    </submittedName>
</protein>
<dbReference type="GO" id="GO:0016787">
    <property type="term" value="F:hydrolase activity"/>
    <property type="evidence" value="ECO:0007669"/>
    <property type="project" value="UniProtKB-KW"/>
</dbReference>
<accession>A0ABV8LLV2</accession>
<keyword evidence="2" id="KW-0378">Hydrolase</keyword>
<name>A0ABV8LLV2_9ACTN</name>
<dbReference type="InterPro" id="IPR029058">
    <property type="entry name" value="AB_hydrolase_fold"/>
</dbReference>
<dbReference type="PRINTS" id="PR00111">
    <property type="entry name" value="ABHYDROLASE"/>
</dbReference>
<organism evidence="2 3">
    <name type="scientific">Hamadaea flava</name>
    <dbReference type="NCBI Taxonomy" id="1742688"/>
    <lineage>
        <taxon>Bacteria</taxon>
        <taxon>Bacillati</taxon>
        <taxon>Actinomycetota</taxon>
        <taxon>Actinomycetes</taxon>
        <taxon>Micromonosporales</taxon>
        <taxon>Micromonosporaceae</taxon>
        <taxon>Hamadaea</taxon>
    </lineage>
</organism>
<evidence type="ECO:0000313" key="3">
    <source>
        <dbReference type="Proteomes" id="UP001595816"/>
    </source>
</evidence>
<dbReference type="PANTHER" id="PTHR43798">
    <property type="entry name" value="MONOACYLGLYCEROL LIPASE"/>
    <property type="match status" value="1"/>
</dbReference>
<evidence type="ECO:0000313" key="2">
    <source>
        <dbReference type="EMBL" id="MFC4131956.1"/>
    </source>
</evidence>
<dbReference type="SUPFAM" id="SSF53474">
    <property type="entry name" value="alpha/beta-Hydrolases"/>
    <property type="match status" value="1"/>
</dbReference>
<reference evidence="3" key="1">
    <citation type="journal article" date="2019" name="Int. J. Syst. Evol. Microbiol.">
        <title>The Global Catalogue of Microorganisms (GCM) 10K type strain sequencing project: providing services to taxonomists for standard genome sequencing and annotation.</title>
        <authorList>
            <consortium name="The Broad Institute Genomics Platform"/>
            <consortium name="The Broad Institute Genome Sequencing Center for Infectious Disease"/>
            <person name="Wu L."/>
            <person name="Ma J."/>
        </authorList>
    </citation>
    <scope>NUCLEOTIDE SEQUENCE [LARGE SCALE GENOMIC DNA]</scope>
    <source>
        <strain evidence="3">CGMCC 4.7289</strain>
    </source>
</reference>
<comment type="caution">
    <text evidence="2">The sequence shown here is derived from an EMBL/GenBank/DDBJ whole genome shotgun (WGS) entry which is preliminary data.</text>
</comment>
<dbReference type="Proteomes" id="UP001595816">
    <property type="component" value="Unassembled WGS sequence"/>
</dbReference>
<keyword evidence="3" id="KW-1185">Reference proteome</keyword>
<dbReference type="InterPro" id="IPR000073">
    <property type="entry name" value="AB_hydrolase_1"/>
</dbReference>
<dbReference type="Pfam" id="PF12697">
    <property type="entry name" value="Abhydrolase_6"/>
    <property type="match status" value="1"/>
</dbReference>
<gene>
    <name evidence="2" type="ORF">ACFOZ4_15205</name>
</gene>
<dbReference type="RefSeq" id="WP_253763507.1">
    <property type="nucleotide sequence ID" value="NZ_JAMZDZ010000001.1"/>
</dbReference>
<proteinExistence type="predicted"/>
<dbReference type="InterPro" id="IPR050266">
    <property type="entry name" value="AB_hydrolase_sf"/>
</dbReference>